<comment type="caution">
    <text evidence="2">The sequence shown here is derived from an EMBL/GenBank/DDBJ whole genome shotgun (WGS) entry which is preliminary data.</text>
</comment>
<organism evidence="2 3">
    <name type="scientific">Edaphobacter dinghuensis</name>
    <dbReference type="NCBI Taxonomy" id="1560005"/>
    <lineage>
        <taxon>Bacteria</taxon>
        <taxon>Pseudomonadati</taxon>
        <taxon>Acidobacteriota</taxon>
        <taxon>Terriglobia</taxon>
        <taxon>Terriglobales</taxon>
        <taxon>Acidobacteriaceae</taxon>
        <taxon>Edaphobacter</taxon>
    </lineage>
</organism>
<evidence type="ECO:0000313" key="2">
    <source>
        <dbReference type="EMBL" id="GGG70194.1"/>
    </source>
</evidence>
<keyword evidence="1" id="KW-1133">Transmembrane helix</keyword>
<dbReference type="EMBL" id="BMGT01000001">
    <property type="protein sequence ID" value="GGG70194.1"/>
    <property type="molecule type" value="Genomic_DNA"/>
</dbReference>
<keyword evidence="1" id="KW-0812">Transmembrane</keyword>
<sequence>MQIEHRLFCRGERPVKRVGQHRLALSAVPGFPGLGRLCASELVELCHLHHLPFYQSRYFLLPVLLLFLLPVLLAFLLPVFLPRFLFSIHYFYCLSTTVSTVFLYVAKASQVPRDRD</sequence>
<reference evidence="2" key="2">
    <citation type="submission" date="2020-09" db="EMBL/GenBank/DDBJ databases">
        <authorList>
            <person name="Sun Q."/>
            <person name="Zhou Y."/>
        </authorList>
    </citation>
    <scope>NUCLEOTIDE SEQUENCE</scope>
    <source>
        <strain evidence="2">CGMCC 1.12997</strain>
    </source>
</reference>
<reference evidence="2" key="1">
    <citation type="journal article" date="2014" name="Int. J. Syst. Evol. Microbiol.">
        <title>Complete genome sequence of Corynebacterium casei LMG S-19264T (=DSM 44701T), isolated from a smear-ripened cheese.</title>
        <authorList>
            <consortium name="US DOE Joint Genome Institute (JGI-PGF)"/>
            <person name="Walter F."/>
            <person name="Albersmeier A."/>
            <person name="Kalinowski J."/>
            <person name="Ruckert C."/>
        </authorList>
    </citation>
    <scope>NUCLEOTIDE SEQUENCE</scope>
    <source>
        <strain evidence="2">CGMCC 1.12997</strain>
    </source>
</reference>
<feature type="transmembrane region" description="Helical" evidence="1">
    <location>
        <begin position="87"/>
        <end position="106"/>
    </location>
</feature>
<protein>
    <submittedName>
        <fullName evidence="2">Uncharacterized protein</fullName>
    </submittedName>
</protein>
<keyword evidence="1" id="KW-0472">Membrane</keyword>
<gene>
    <name evidence="2" type="ORF">GCM10011585_10400</name>
</gene>
<proteinExistence type="predicted"/>
<name>A0A917H7N3_9BACT</name>
<accession>A0A917H7N3</accession>
<feature type="transmembrane region" description="Helical" evidence="1">
    <location>
        <begin position="58"/>
        <end position="81"/>
    </location>
</feature>
<keyword evidence="3" id="KW-1185">Reference proteome</keyword>
<evidence type="ECO:0000313" key="3">
    <source>
        <dbReference type="Proteomes" id="UP000647241"/>
    </source>
</evidence>
<dbReference type="Proteomes" id="UP000647241">
    <property type="component" value="Unassembled WGS sequence"/>
</dbReference>
<dbReference type="AlphaFoldDB" id="A0A917H7N3"/>
<evidence type="ECO:0000256" key="1">
    <source>
        <dbReference type="SAM" id="Phobius"/>
    </source>
</evidence>